<name>A0ABW4UP55_9BACL</name>
<dbReference type="EMBL" id="JBHUGF010000006">
    <property type="protein sequence ID" value="MFD1988866.1"/>
    <property type="molecule type" value="Genomic_DNA"/>
</dbReference>
<accession>A0ABW4UP55</accession>
<keyword evidence="3" id="KW-1185">Reference proteome</keyword>
<comment type="caution">
    <text evidence="2">The sequence shown here is derived from an EMBL/GenBank/DDBJ whole genome shotgun (WGS) entry which is preliminary data.</text>
</comment>
<evidence type="ECO:0000259" key="1">
    <source>
        <dbReference type="Pfam" id="PF14062"/>
    </source>
</evidence>
<dbReference type="Proteomes" id="UP001597403">
    <property type="component" value="Unassembled WGS sequence"/>
</dbReference>
<proteinExistence type="predicted"/>
<evidence type="ECO:0000313" key="2">
    <source>
        <dbReference type="EMBL" id="MFD1988866.1"/>
    </source>
</evidence>
<dbReference type="InterPro" id="IPR025349">
    <property type="entry name" value="DUF4253"/>
</dbReference>
<reference evidence="3" key="1">
    <citation type="journal article" date="2019" name="Int. J. Syst. Evol. Microbiol.">
        <title>The Global Catalogue of Microorganisms (GCM) 10K type strain sequencing project: providing services to taxonomists for standard genome sequencing and annotation.</title>
        <authorList>
            <consortium name="The Broad Institute Genomics Platform"/>
            <consortium name="The Broad Institute Genome Sequencing Center for Infectious Disease"/>
            <person name="Wu L."/>
            <person name="Ma J."/>
        </authorList>
    </citation>
    <scope>NUCLEOTIDE SEQUENCE [LARGE SCALE GENOMIC DNA]</scope>
    <source>
        <strain evidence="3">CGMCC 1.15067</strain>
    </source>
</reference>
<evidence type="ECO:0000313" key="3">
    <source>
        <dbReference type="Proteomes" id="UP001597403"/>
    </source>
</evidence>
<gene>
    <name evidence="2" type="ORF">ACFSGI_02615</name>
</gene>
<organism evidence="2 3">
    <name type="scientific">Paenibacillus nicotianae</name>
    <dbReference type="NCBI Taxonomy" id="1526551"/>
    <lineage>
        <taxon>Bacteria</taxon>
        <taxon>Bacillati</taxon>
        <taxon>Bacillota</taxon>
        <taxon>Bacilli</taxon>
        <taxon>Bacillales</taxon>
        <taxon>Paenibacillaceae</taxon>
        <taxon>Paenibacillus</taxon>
    </lineage>
</organism>
<feature type="domain" description="DUF4253" evidence="1">
    <location>
        <begin position="150"/>
        <end position="252"/>
    </location>
</feature>
<sequence>MSSELLNYLQPYNPLSIEAKKITFPIQAQEQFYSLLVIAGDNIEEMIEDTLDDYDSITDYVEQQLEQMQQMTTLDTFRQLVSNQLLDTELAEQVEQINRIDWTSLYEMYSKLWEGNSLLDEQLVPNQVNSLVSHLQTASEEADEWIELPLPTGKEYIAPLIIPMGGFNECPAPILQASVFQYWHHKYHAIPVVVGESMWILQVSTKPSTNEEALLLAQEHFIFCSYVLESFDSIGQYATYLLEQDIWYFWWD</sequence>
<protein>
    <submittedName>
        <fullName evidence="2">DUF4253 domain-containing protein</fullName>
    </submittedName>
</protein>
<dbReference type="RefSeq" id="WP_204827102.1">
    <property type="nucleotide sequence ID" value="NZ_JBHUGF010000006.1"/>
</dbReference>
<dbReference type="Pfam" id="PF14062">
    <property type="entry name" value="DUF4253"/>
    <property type="match status" value="1"/>
</dbReference>